<dbReference type="PANTHER" id="PTHR13486:SF2">
    <property type="entry name" value="SPLICING FACTOR C9ORF78"/>
    <property type="match status" value="1"/>
</dbReference>
<dbReference type="Proteomes" id="UP000005225">
    <property type="component" value="Unassembled WGS sequence"/>
</dbReference>
<dbReference type="EMBL" id="AAQR03123416">
    <property type="status" value="NOT_ANNOTATED_CDS"/>
    <property type="molecule type" value="Genomic_DNA"/>
</dbReference>
<dbReference type="HOGENOM" id="CLU_1421036_0_0_1"/>
<evidence type="ECO:0000313" key="5">
    <source>
        <dbReference type="Ensembl" id="ENSOGAP00000016859.1"/>
    </source>
</evidence>
<feature type="region of interest" description="Disordered" evidence="4">
    <location>
        <begin position="1"/>
        <end position="48"/>
    </location>
</feature>
<comment type="subcellular location">
    <subcellularLocation>
        <location evidence="1">Nucleus</location>
    </subcellularLocation>
</comment>
<protein>
    <submittedName>
        <fullName evidence="5">Uncharacterized protein</fullName>
    </submittedName>
</protein>
<keyword evidence="3" id="KW-0539">Nucleus</keyword>
<reference evidence="6" key="1">
    <citation type="submission" date="2011-03" db="EMBL/GenBank/DDBJ databases">
        <title>Version 3 of the genome sequence of Otolemur garnettii (Bushbaby).</title>
        <authorList>
            <consortium name="The Broad Institute Genome Sequencing Platform"/>
            <person name="Di Palma F."/>
            <person name="Johnson J."/>
            <person name="Lander E.S."/>
            <person name="Lindblad-Toh K."/>
            <person name="Jaffe D.B."/>
            <person name="Gnerre S."/>
            <person name="MacCallum I."/>
            <person name="Przybylski D."/>
            <person name="Ribeiro F.J."/>
            <person name="Burton J.N."/>
            <person name="Walker B.J."/>
            <person name="Sharpe T."/>
            <person name="Hall G."/>
        </authorList>
    </citation>
    <scope>NUCLEOTIDE SEQUENCE [LARGE SCALE GENOMIC DNA]</scope>
</reference>
<dbReference type="GeneTree" id="ENSGT00390000009787"/>
<feature type="compositionally biased region" description="Basic and acidic residues" evidence="4">
    <location>
        <begin position="1"/>
        <end position="10"/>
    </location>
</feature>
<dbReference type="GO" id="GO:0005681">
    <property type="term" value="C:spliceosomal complex"/>
    <property type="evidence" value="ECO:0007669"/>
    <property type="project" value="TreeGrafter"/>
</dbReference>
<dbReference type="eggNOG" id="KOG3345">
    <property type="taxonomic scope" value="Eukaryota"/>
</dbReference>
<reference evidence="5" key="2">
    <citation type="submission" date="2025-08" db="UniProtKB">
        <authorList>
            <consortium name="Ensembl"/>
        </authorList>
    </citation>
    <scope>IDENTIFICATION</scope>
</reference>
<reference evidence="5" key="3">
    <citation type="submission" date="2025-09" db="UniProtKB">
        <authorList>
            <consortium name="Ensembl"/>
        </authorList>
    </citation>
    <scope>IDENTIFICATION</scope>
</reference>
<organism evidence="5 6">
    <name type="scientific">Otolemur garnettii</name>
    <name type="common">Small-eared galago</name>
    <name type="synonym">Garnett's greater bushbaby</name>
    <dbReference type="NCBI Taxonomy" id="30611"/>
    <lineage>
        <taxon>Eukaryota</taxon>
        <taxon>Metazoa</taxon>
        <taxon>Chordata</taxon>
        <taxon>Craniata</taxon>
        <taxon>Vertebrata</taxon>
        <taxon>Euteleostomi</taxon>
        <taxon>Mammalia</taxon>
        <taxon>Eutheria</taxon>
        <taxon>Euarchontoglires</taxon>
        <taxon>Primates</taxon>
        <taxon>Strepsirrhini</taxon>
        <taxon>Lorisiformes</taxon>
        <taxon>Galagidae</taxon>
        <taxon>Otolemur</taxon>
    </lineage>
</organism>
<evidence type="ECO:0000256" key="1">
    <source>
        <dbReference type="ARBA" id="ARBA00004123"/>
    </source>
</evidence>
<dbReference type="PANTHER" id="PTHR13486">
    <property type="entry name" value="TELOMERE LENGTH AND SILENCING PROTEIN 1 TLS1 FAMILY MEMBER"/>
    <property type="match status" value="1"/>
</dbReference>
<evidence type="ECO:0000256" key="4">
    <source>
        <dbReference type="SAM" id="MobiDB-lite"/>
    </source>
</evidence>
<sequence>MKTPKERGEDEISEEEDLPGTSFSAKTNPGMRDEEAGMPRHMRQTRKRKRIMEREVQKVRPKKAGDCLYKHLENVLVSSAKKTEEMFNQTLSGIPGAYLGAKIGNIISTEDAKAGLLADQQNKKDSETSFVPPNMAVNYVQHCRSCHVELNGPTRRNKEPKGADLGSPLLTASALLMRRALRTIIAKSSRR</sequence>
<keyword evidence="6" id="KW-1185">Reference proteome</keyword>
<dbReference type="STRING" id="30611.ENSOGAP00000016859"/>
<dbReference type="GO" id="GO:0000398">
    <property type="term" value="P:mRNA splicing, via spliceosome"/>
    <property type="evidence" value="ECO:0007669"/>
    <property type="project" value="TreeGrafter"/>
</dbReference>
<proteinExistence type="inferred from homology"/>
<dbReference type="AlphaFoldDB" id="H0XL69"/>
<dbReference type="Ensembl" id="ENSOGAT00000030631.1">
    <property type="protein sequence ID" value="ENSOGAP00000016859.1"/>
    <property type="gene ID" value="ENSOGAG00000026612.1"/>
</dbReference>
<evidence type="ECO:0000256" key="2">
    <source>
        <dbReference type="ARBA" id="ARBA00007643"/>
    </source>
</evidence>
<evidence type="ECO:0000313" key="6">
    <source>
        <dbReference type="Proteomes" id="UP000005225"/>
    </source>
</evidence>
<name>H0XL69_OTOGA</name>
<dbReference type="InParanoid" id="H0XL69"/>
<evidence type="ECO:0000256" key="3">
    <source>
        <dbReference type="ARBA" id="ARBA00023242"/>
    </source>
</evidence>
<comment type="similarity">
    <text evidence="2">Belongs to the TLS1 family.</text>
</comment>
<accession>H0XL69</accession>
<dbReference type="InterPro" id="IPR010756">
    <property type="entry name" value="Tls1-like"/>
</dbReference>